<proteinExistence type="predicted"/>
<reference evidence="3" key="1">
    <citation type="journal article" date="2014" name="Front. Microbiol.">
        <title>High frequency of phylogenetically diverse reductive dehalogenase-homologous genes in deep subseafloor sedimentary metagenomes.</title>
        <authorList>
            <person name="Kawai M."/>
            <person name="Futagami T."/>
            <person name="Toyoda A."/>
            <person name="Takaki Y."/>
            <person name="Nishi S."/>
            <person name="Hori S."/>
            <person name="Arai W."/>
            <person name="Tsubouchi T."/>
            <person name="Morono Y."/>
            <person name="Uchiyama I."/>
            <person name="Ito T."/>
            <person name="Fujiyama A."/>
            <person name="Inagaki F."/>
            <person name="Takami H."/>
        </authorList>
    </citation>
    <scope>NUCLEOTIDE SEQUENCE</scope>
    <source>
        <strain evidence="3">Expedition CK06-06</strain>
    </source>
</reference>
<gene>
    <name evidence="3" type="ORF">S03H2_24779</name>
</gene>
<protein>
    <recommendedName>
        <fullName evidence="2">Prenyltransferase alpha-alpha toroid domain-containing protein</fullName>
    </recommendedName>
</protein>
<accession>X1F9I9</accession>
<evidence type="ECO:0000259" key="2">
    <source>
        <dbReference type="Pfam" id="PF00432"/>
    </source>
</evidence>
<evidence type="ECO:0000256" key="1">
    <source>
        <dbReference type="ARBA" id="ARBA00022737"/>
    </source>
</evidence>
<feature type="non-terminal residue" evidence="3">
    <location>
        <position position="1"/>
    </location>
</feature>
<dbReference type="SUPFAM" id="SSF48239">
    <property type="entry name" value="Terpenoid cyclases/Protein prenyltransferases"/>
    <property type="match status" value="1"/>
</dbReference>
<evidence type="ECO:0000313" key="3">
    <source>
        <dbReference type="EMBL" id="GAH41627.1"/>
    </source>
</evidence>
<sequence length="115" mass="13246">YLWDFYNILKELDSVDSVPKDNWIEMVLDDYDEESGGFRTIKNGIKGITNSRNAYFLLRELDALDRINWTKAVEYVLSLQLPDGYFQHPLVMGVSLPGPTVRAYSFLNASNNLHL</sequence>
<keyword evidence="1" id="KW-0677">Repeat</keyword>
<comment type="caution">
    <text evidence="3">The sequence shown here is derived from an EMBL/GenBank/DDBJ whole genome shotgun (WGS) entry which is preliminary data.</text>
</comment>
<dbReference type="EMBL" id="BARU01013856">
    <property type="protein sequence ID" value="GAH41627.1"/>
    <property type="molecule type" value="Genomic_DNA"/>
</dbReference>
<dbReference type="AlphaFoldDB" id="X1F9I9"/>
<name>X1F9I9_9ZZZZ</name>
<dbReference type="GO" id="GO:0003824">
    <property type="term" value="F:catalytic activity"/>
    <property type="evidence" value="ECO:0007669"/>
    <property type="project" value="InterPro"/>
</dbReference>
<organism evidence="3">
    <name type="scientific">marine sediment metagenome</name>
    <dbReference type="NCBI Taxonomy" id="412755"/>
    <lineage>
        <taxon>unclassified sequences</taxon>
        <taxon>metagenomes</taxon>
        <taxon>ecological metagenomes</taxon>
    </lineage>
</organism>
<feature type="domain" description="Prenyltransferase alpha-alpha toroid" evidence="2">
    <location>
        <begin position="7"/>
        <end position="88"/>
    </location>
</feature>
<dbReference type="Pfam" id="PF00432">
    <property type="entry name" value="Prenyltrans"/>
    <property type="match status" value="1"/>
</dbReference>
<dbReference type="InterPro" id="IPR001330">
    <property type="entry name" value="Prenyltrans"/>
</dbReference>
<dbReference type="Gene3D" id="1.50.10.20">
    <property type="match status" value="1"/>
</dbReference>
<dbReference type="InterPro" id="IPR008930">
    <property type="entry name" value="Terpenoid_cyclase/PrenylTrfase"/>
</dbReference>